<dbReference type="EMBL" id="FOXV01000002">
    <property type="protein sequence ID" value="SFQ13691.1"/>
    <property type="molecule type" value="Genomic_DNA"/>
</dbReference>
<protein>
    <recommendedName>
        <fullName evidence="3">Helix-turn-helix domain-containing protein</fullName>
    </recommendedName>
</protein>
<reference evidence="2" key="1">
    <citation type="submission" date="2016-10" db="EMBL/GenBank/DDBJ databases">
        <authorList>
            <person name="Varghese N."/>
            <person name="Submissions S."/>
        </authorList>
    </citation>
    <scope>NUCLEOTIDE SEQUENCE [LARGE SCALE GENOMIC DNA]</scope>
    <source>
        <strain evidence="2">JCM 10271</strain>
    </source>
</reference>
<proteinExistence type="predicted"/>
<dbReference type="Proteomes" id="UP000243106">
    <property type="component" value="Unassembled WGS sequence"/>
</dbReference>
<organism evidence="1 2">
    <name type="scientific">Roseivivax halotolerans</name>
    <dbReference type="NCBI Taxonomy" id="93684"/>
    <lineage>
        <taxon>Bacteria</taxon>
        <taxon>Pseudomonadati</taxon>
        <taxon>Pseudomonadota</taxon>
        <taxon>Alphaproteobacteria</taxon>
        <taxon>Rhodobacterales</taxon>
        <taxon>Roseobacteraceae</taxon>
        <taxon>Roseivivax</taxon>
    </lineage>
</organism>
<dbReference type="RefSeq" id="WP_093009360.1">
    <property type="nucleotide sequence ID" value="NZ_FOXV01000002.1"/>
</dbReference>
<evidence type="ECO:0008006" key="3">
    <source>
        <dbReference type="Google" id="ProtNLM"/>
    </source>
</evidence>
<sequence length="76" mass="8615">MHAAPLSSPRLQRLLRVLKDGKPHTTKDIARRAHLLAISAAVAELRQHGAKIICERKKVGDDWRFFYTMLEAPKNA</sequence>
<evidence type="ECO:0000313" key="2">
    <source>
        <dbReference type="Proteomes" id="UP000243106"/>
    </source>
</evidence>
<evidence type="ECO:0000313" key="1">
    <source>
        <dbReference type="EMBL" id="SFQ13691.1"/>
    </source>
</evidence>
<dbReference type="STRING" id="93684.SAMN05421853_10277"/>
<accession>A0A1I5W1V3</accession>
<dbReference type="AlphaFoldDB" id="A0A1I5W1V3"/>
<name>A0A1I5W1V3_9RHOB</name>
<keyword evidence="2" id="KW-1185">Reference proteome</keyword>
<gene>
    <name evidence="1" type="ORF">SAMN05421853_10277</name>
</gene>